<dbReference type="Gene3D" id="2.160.20.120">
    <property type="match status" value="1"/>
</dbReference>
<sequence length="225" mass="24727">MKTLVKVLVLFVTTVVFSQKQIEKTVGDFKEIKVYDLIEVELVKANENKVVITGKNIDDVLINNKNGTLKIKMNLGEAYDGNQTKVTLYYTLLDVIDVNEGAYVHSKDTLKQFEVALNAQEGGKIKVNVDVDYLNIRSVTGANVKASGKAKNQDISIFTGGVYGGKNLKSDFTDVSIRIAGEAHVNAKTLVNAKVRAGGDIYIYGNPERVDESKVLGGRIKRVEE</sequence>
<reference evidence="3" key="1">
    <citation type="journal article" date="2019" name="Int. J. Syst. Evol. Microbiol.">
        <title>The Global Catalogue of Microorganisms (GCM) 10K type strain sequencing project: providing services to taxonomists for standard genome sequencing and annotation.</title>
        <authorList>
            <consortium name="The Broad Institute Genomics Platform"/>
            <consortium name="The Broad Institute Genome Sequencing Center for Infectious Disease"/>
            <person name="Wu L."/>
            <person name="Ma J."/>
        </authorList>
    </citation>
    <scope>NUCLEOTIDE SEQUENCE [LARGE SCALE GENOMIC DNA]</scope>
    <source>
        <strain evidence="3">JCM 17630</strain>
    </source>
</reference>
<evidence type="ECO:0000313" key="3">
    <source>
        <dbReference type="Proteomes" id="UP001501496"/>
    </source>
</evidence>
<proteinExistence type="predicted"/>
<dbReference type="Proteomes" id="UP001501496">
    <property type="component" value="Unassembled WGS sequence"/>
</dbReference>
<comment type="caution">
    <text evidence="2">The sequence shown here is derived from an EMBL/GenBank/DDBJ whole genome shotgun (WGS) entry which is preliminary data.</text>
</comment>
<dbReference type="EMBL" id="BAABCA010000002">
    <property type="protein sequence ID" value="GAA4234090.1"/>
    <property type="molecule type" value="Genomic_DNA"/>
</dbReference>
<keyword evidence="3" id="KW-1185">Reference proteome</keyword>
<feature type="domain" description="Putative auto-transporter adhesin head GIN" evidence="1">
    <location>
        <begin position="28"/>
        <end position="207"/>
    </location>
</feature>
<dbReference type="InterPro" id="IPR021255">
    <property type="entry name" value="DUF2807"/>
</dbReference>
<dbReference type="Pfam" id="PF10988">
    <property type="entry name" value="DUF2807"/>
    <property type="match status" value="1"/>
</dbReference>
<protein>
    <recommendedName>
        <fullName evidence="1">Putative auto-transporter adhesin head GIN domain-containing protein</fullName>
    </recommendedName>
</protein>
<name>A0ABP8C5S3_9FLAO</name>
<accession>A0ABP8C5S3</accession>
<dbReference type="RefSeq" id="WP_344787287.1">
    <property type="nucleotide sequence ID" value="NZ_BAABCA010000002.1"/>
</dbReference>
<evidence type="ECO:0000259" key="1">
    <source>
        <dbReference type="Pfam" id="PF10988"/>
    </source>
</evidence>
<evidence type="ECO:0000313" key="2">
    <source>
        <dbReference type="EMBL" id="GAA4234090.1"/>
    </source>
</evidence>
<gene>
    <name evidence="2" type="ORF">GCM10022291_12720</name>
</gene>
<organism evidence="2 3">
    <name type="scientific">Postechiella marina</name>
    <dbReference type="NCBI Taxonomy" id="943941"/>
    <lineage>
        <taxon>Bacteria</taxon>
        <taxon>Pseudomonadati</taxon>
        <taxon>Bacteroidota</taxon>
        <taxon>Flavobacteriia</taxon>
        <taxon>Flavobacteriales</taxon>
        <taxon>Flavobacteriaceae</taxon>
        <taxon>Postechiella</taxon>
    </lineage>
</organism>